<dbReference type="AlphaFoldDB" id="L9WX24"/>
<evidence type="ECO:0000313" key="2">
    <source>
        <dbReference type="Proteomes" id="UP000011531"/>
    </source>
</evidence>
<dbReference type="EMBL" id="AOIA01000144">
    <property type="protein sequence ID" value="ELY53761.1"/>
    <property type="molecule type" value="Genomic_DNA"/>
</dbReference>
<dbReference type="STRING" id="1227498.C492_17423"/>
<comment type="caution">
    <text evidence="1">The sequence shown here is derived from an EMBL/GenBank/DDBJ whole genome shotgun (WGS) entry which is preliminary data.</text>
</comment>
<dbReference type="RefSeq" id="WP_008425831.1">
    <property type="nucleotide sequence ID" value="NZ_AOIA01000144.1"/>
</dbReference>
<evidence type="ECO:0000313" key="1">
    <source>
        <dbReference type="EMBL" id="ELY53761.1"/>
    </source>
</evidence>
<dbReference type="Proteomes" id="UP000011531">
    <property type="component" value="Unassembled WGS sequence"/>
</dbReference>
<dbReference type="OrthoDB" id="170558at2157"/>
<accession>L9WX24</accession>
<dbReference type="PROSITE" id="PS51257">
    <property type="entry name" value="PROKAR_LIPOPROTEIN"/>
    <property type="match status" value="1"/>
</dbReference>
<sequence length="164" mass="17448">MSAERTRRTVLAASGSLATLGLAGCLGGADEDDEDYVAVESFELIDPETGTQFAAVDGDRWEGGPLVLPLEGKLSVSARAEDADGELEFEADAPHRLGATVAVEGDDTVAIEPRRDRVDLIGRTPGETAIVAEVWDGDRFGWGSPELPVEVVDDFDDAINYPDE</sequence>
<keyword evidence="2" id="KW-1185">Reference proteome</keyword>
<name>L9WX24_9EURY</name>
<gene>
    <name evidence="1" type="ORF">C492_17423</name>
</gene>
<organism evidence="1 2">
    <name type="scientific">Natronococcus jeotgali DSM 18795</name>
    <dbReference type="NCBI Taxonomy" id="1227498"/>
    <lineage>
        <taxon>Archaea</taxon>
        <taxon>Methanobacteriati</taxon>
        <taxon>Methanobacteriota</taxon>
        <taxon>Stenosarchaea group</taxon>
        <taxon>Halobacteria</taxon>
        <taxon>Halobacteriales</taxon>
        <taxon>Natrialbaceae</taxon>
        <taxon>Natronococcus</taxon>
    </lineage>
</organism>
<reference evidence="1 2" key="1">
    <citation type="journal article" date="2014" name="PLoS Genet.">
        <title>Phylogenetically driven sequencing of extremely halophilic archaea reveals strategies for static and dynamic osmo-response.</title>
        <authorList>
            <person name="Becker E.A."/>
            <person name="Seitzer P.M."/>
            <person name="Tritt A."/>
            <person name="Larsen D."/>
            <person name="Krusor M."/>
            <person name="Yao A.I."/>
            <person name="Wu D."/>
            <person name="Madern D."/>
            <person name="Eisen J.A."/>
            <person name="Darling A.E."/>
            <person name="Facciotti M.T."/>
        </authorList>
    </citation>
    <scope>NUCLEOTIDE SEQUENCE [LARGE SCALE GENOMIC DNA]</scope>
    <source>
        <strain evidence="1 2">DSM 18795</strain>
    </source>
</reference>
<proteinExistence type="predicted"/>
<protein>
    <submittedName>
        <fullName evidence="1">Aspartic acid-rich protein</fullName>
    </submittedName>
</protein>